<evidence type="ECO:0000313" key="2">
    <source>
        <dbReference type="EMBL" id="ADV81389.1"/>
    </source>
</evidence>
<reference evidence="2 3" key="1">
    <citation type="journal article" date="2012" name="Stand. Genomic Sci.">
        <title>Complete genome sequence of Terriglobus saanensis type strain SP1PR4(T), an Acidobacteria from tundra soil.</title>
        <authorList>
            <person name="Rawat S.R."/>
            <person name="Mannisto M.K."/>
            <person name="Starovoytov V."/>
            <person name="Goodwin L."/>
            <person name="Nolan M."/>
            <person name="Hauser L."/>
            <person name="Land M."/>
            <person name="Davenport K.W."/>
            <person name="Woyke T."/>
            <person name="Haggblom M.M."/>
        </authorList>
    </citation>
    <scope>NUCLEOTIDE SEQUENCE</scope>
    <source>
        <strain evidence="3">ATCC BAA-1853 / DSM 23119 / SP1PR4</strain>
    </source>
</reference>
<dbReference type="PANTHER" id="PTHR35339">
    <property type="entry name" value="LINALOOL DEHYDRATASE_ISOMERASE DOMAIN-CONTAINING PROTEIN"/>
    <property type="match status" value="1"/>
</dbReference>
<dbReference type="EMBL" id="CP002467">
    <property type="protein sequence ID" value="ADV81389.1"/>
    <property type="molecule type" value="Genomic_DNA"/>
</dbReference>
<dbReference type="AlphaFoldDB" id="E8V3X5"/>
<feature type="domain" description="DUF2264" evidence="1">
    <location>
        <begin position="34"/>
        <end position="391"/>
    </location>
</feature>
<accession>E8V3X5</accession>
<dbReference type="Proteomes" id="UP000006844">
    <property type="component" value="Chromosome"/>
</dbReference>
<dbReference type="STRING" id="401053.AciPR4_0554"/>
<sequence>MTTRRGFLVGGSMLGAVMGSRISTAESTSPRDERAAWVTHLKRVAEPVLTHWAAGTLQSAMPVEAAPGHVETQRPGTHLEAVGRLLCGIAPWLELEDESNAGEAALRVRFRALSKEGIARGVEKSSPTYLKFGATAQTLVDSSFLALALLRAPKHLMGAMDASTRTNFVEALVAARVVKPGMNNWLLFAAMNEACLFTLGHEWKREVVEFGLDKHRGWYLGDGTFGDGPHLHWDYYNSFVIQPYLLQIFETLGAELPAFAEFAAEEKKHAVRYATVQERLISVDGSYPAVGRSIAYRCGAFHLLADVARRGMLPTEIAPNQVRCALSAVIERTLGARGTFDEAGWLRIGLAGHQPGLGETYISTGSLYLCSFAFLPLGLAAGDVFWSGPRVRWSAQRIWSGESVLADHAQD</sequence>
<dbReference type="RefSeq" id="WP_013567122.1">
    <property type="nucleotide sequence ID" value="NC_014963.1"/>
</dbReference>
<dbReference type="eggNOG" id="COG4289">
    <property type="taxonomic scope" value="Bacteria"/>
</dbReference>
<organism evidence="2 3">
    <name type="scientific">Terriglobus saanensis (strain ATCC BAA-1853 / DSM 23119 / SP1PR4)</name>
    <dbReference type="NCBI Taxonomy" id="401053"/>
    <lineage>
        <taxon>Bacteria</taxon>
        <taxon>Pseudomonadati</taxon>
        <taxon>Acidobacteriota</taxon>
        <taxon>Terriglobia</taxon>
        <taxon>Terriglobales</taxon>
        <taxon>Acidobacteriaceae</taxon>
        <taxon>Terriglobus</taxon>
    </lineage>
</organism>
<dbReference type="InterPro" id="IPR016624">
    <property type="entry name" value="UCP014753"/>
</dbReference>
<protein>
    <recommendedName>
        <fullName evidence="1">DUF2264 domain-containing protein</fullName>
    </recommendedName>
</protein>
<dbReference type="InterPro" id="IPR049349">
    <property type="entry name" value="DUF2264_N"/>
</dbReference>
<keyword evidence="3" id="KW-1185">Reference proteome</keyword>
<dbReference type="Pfam" id="PF10022">
    <property type="entry name" value="DUF2264"/>
    <property type="match status" value="1"/>
</dbReference>
<dbReference type="HOGENOM" id="CLU_028269_2_0_0"/>
<evidence type="ECO:0000259" key="1">
    <source>
        <dbReference type="Pfam" id="PF10022"/>
    </source>
</evidence>
<name>E8V3X5_TERSS</name>
<dbReference type="PANTHER" id="PTHR35339:SF3">
    <property type="entry name" value="DUF2264 DOMAIN-CONTAINING PROTEIN"/>
    <property type="match status" value="1"/>
</dbReference>
<gene>
    <name evidence="2" type="ordered locus">AciPR4_0554</name>
</gene>
<proteinExistence type="predicted"/>
<evidence type="ECO:0000313" key="3">
    <source>
        <dbReference type="Proteomes" id="UP000006844"/>
    </source>
</evidence>
<dbReference type="PIRSF" id="PIRSF014753">
    <property type="entry name" value="UCP014753"/>
    <property type="match status" value="1"/>
</dbReference>
<dbReference type="KEGG" id="tsa:AciPR4_0554"/>